<organism evidence="2 3">
    <name type="scientific">Lepraria finkii</name>
    <dbReference type="NCBI Taxonomy" id="1340010"/>
    <lineage>
        <taxon>Eukaryota</taxon>
        <taxon>Fungi</taxon>
        <taxon>Dikarya</taxon>
        <taxon>Ascomycota</taxon>
        <taxon>Pezizomycotina</taxon>
        <taxon>Lecanoromycetes</taxon>
        <taxon>OSLEUM clade</taxon>
        <taxon>Lecanoromycetidae</taxon>
        <taxon>Lecanorales</taxon>
        <taxon>Lecanorineae</taxon>
        <taxon>Stereocaulaceae</taxon>
        <taxon>Lepraria</taxon>
    </lineage>
</organism>
<evidence type="ECO:0000256" key="1">
    <source>
        <dbReference type="SAM" id="MobiDB-lite"/>
    </source>
</evidence>
<name>A0ABR4BP55_9LECA</name>
<keyword evidence="3" id="KW-1185">Reference proteome</keyword>
<evidence type="ECO:0000313" key="2">
    <source>
        <dbReference type="EMBL" id="KAL2057758.1"/>
    </source>
</evidence>
<comment type="caution">
    <text evidence="2">The sequence shown here is derived from an EMBL/GenBank/DDBJ whole genome shotgun (WGS) entry which is preliminary data.</text>
</comment>
<gene>
    <name evidence="2" type="ORF">ABVK25_002142</name>
</gene>
<reference evidence="2 3" key="1">
    <citation type="submission" date="2024-09" db="EMBL/GenBank/DDBJ databases">
        <title>Rethinking Asexuality: The Enigmatic Case of Functional Sexual Genes in Lepraria (Stereocaulaceae).</title>
        <authorList>
            <person name="Doellman M."/>
            <person name="Sun Y."/>
            <person name="Barcenas-Pena A."/>
            <person name="Lumbsch H.T."/>
            <person name="Grewe F."/>
        </authorList>
    </citation>
    <scope>NUCLEOTIDE SEQUENCE [LARGE SCALE GENOMIC DNA]</scope>
    <source>
        <strain evidence="2 3">Grewe 0041</strain>
    </source>
</reference>
<dbReference type="Proteomes" id="UP001590951">
    <property type="component" value="Unassembled WGS sequence"/>
</dbReference>
<accession>A0ABR4BP55</accession>
<protein>
    <submittedName>
        <fullName evidence="2">Uncharacterized protein</fullName>
    </submittedName>
</protein>
<feature type="region of interest" description="Disordered" evidence="1">
    <location>
        <begin position="18"/>
        <end position="38"/>
    </location>
</feature>
<dbReference type="EMBL" id="JBHFEH010000004">
    <property type="protein sequence ID" value="KAL2057758.1"/>
    <property type="molecule type" value="Genomic_DNA"/>
</dbReference>
<evidence type="ECO:0000313" key="3">
    <source>
        <dbReference type="Proteomes" id="UP001590951"/>
    </source>
</evidence>
<proteinExistence type="predicted"/>
<sequence>MKFPKDWFLDHLYDPEEAHDPEAPTQRHTSQTAMAGSDDNLEPRSIYVKLERWLTRFTRANRFRYLQRLSAIATFWGSPGPQAKCHKTIELHDKRYREIAAIIQSLDGIDSFTAAFAGKFLSKLALTFDNLNFAPRQEDEAEGTIVGTQSILIPTPRWVARSEKQSGITNLAHSIITRRKRRSSSGKLILAKL</sequence>